<evidence type="ECO:0000313" key="2">
    <source>
        <dbReference type="Proteomes" id="UP001374535"/>
    </source>
</evidence>
<name>A0AAQ3MK88_VIGMU</name>
<gene>
    <name evidence="1" type="ORF">V8G54_031690</name>
</gene>
<proteinExistence type="predicted"/>
<keyword evidence="2" id="KW-1185">Reference proteome</keyword>
<protein>
    <submittedName>
        <fullName evidence="1">Uncharacterized protein</fullName>
    </submittedName>
</protein>
<dbReference type="AlphaFoldDB" id="A0AAQ3MK88"/>
<reference evidence="1 2" key="1">
    <citation type="journal article" date="2023" name="Life. Sci Alliance">
        <title>Evolutionary insights into 3D genome organization and epigenetic landscape of Vigna mungo.</title>
        <authorList>
            <person name="Junaid A."/>
            <person name="Singh B."/>
            <person name="Bhatia S."/>
        </authorList>
    </citation>
    <scope>NUCLEOTIDE SEQUENCE [LARGE SCALE GENOMIC DNA]</scope>
    <source>
        <strain evidence="1">Urdbean</strain>
    </source>
</reference>
<dbReference type="Proteomes" id="UP001374535">
    <property type="component" value="Chromosome 10"/>
</dbReference>
<organism evidence="1 2">
    <name type="scientific">Vigna mungo</name>
    <name type="common">Black gram</name>
    <name type="synonym">Phaseolus mungo</name>
    <dbReference type="NCBI Taxonomy" id="3915"/>
    <lineage>
        <taxon>Eukaryota</taxon>
        <taxon>Viridiplantae</taxon>
        <taxon>Streptophyta</taxon>
        <taxon>Embryophyta</taxon>
        <taxon>Tracheophyta</taxon>
        <taxon>Spermatophyta</taxon>
        <taxon>Magnoliopsida</taxon>
        <taxon>eudicotyledons</taxon>
        <taxon>Gunneridae</taxon>
        <taxon>Pentapetalae</taxon>
        <taxon>rosids</taxon>
        <taxon>fabids</taxon>
        <taxon>Fabales</taxon>
        <taxon>Fabaceae</taxon>
        <taxon>Papilionoideae</taxon>
        <taxon>50 kb inversion clade</taxon>
        <taxon>NPAAA clade</taxon>
        <taxon>indigoferoid/millettioid clade</taxon>
        <taxon>Phaseoleae</taxon>
        <taxon>Vigna</taxon>
    </lineage>
</organism>
<evidence type="ECO:0000313" key="1">
    <source>
        <dbReference type="EMBL" id="WVY92602.1"/>
    </source>
</evidence>
<dbReference type="EMBL" id="CP144691">
    <property type="protein sequence ID" value="WVY92602.1"/>
    <property type="molecule type" value="Genomic_DNA"/>
</dbReference>
<accession>A0AAQ3MK88</accession>
<sequence>MESCCKIFFCSVQLTTLHLYSFLTLSSNSTGRRAGQKREDSEIQVKSEVTAAKQKGKKSAREVWLRFGFGFALLAYSKLYETARSSLKRRRFAQHGSEASPSARGAGIQARISSFLPRRSHRALAGVCLRVSRCFVS</sequence>